<dbReference type="Proteomes" id="UP000295717">
    <property type="component" value="Unassembled WGS sequence"/>
</dbReference>
<dbReference type="PANTHER" id="PTHR39431:SF1">
    <property type="entry name" value="FRPA_C-RELATED PROTEIN"/>
    <property type="match status" value="1"/>
</dbReference>
<evidence type="ECO:0000313" key="3">
    <source>
        <dbReference type="Proteomes" id="UP000295717"/>
    </source>
</evidence>
<reference evidence="2 3" key="1">
    <citation type="submission" date="2019-03" db="EMBL/GenBank/DDBJ databases">
        <title>Genomic Encyclopedia of Type Strains, Phase IV (KMG-IV): sequencing the most valuable type-strain genomes for metagenomic binning, comparative biology and taxonomic classification.</title>
        <authorList>
            <person name="Goeker M."/>
        </authorList>
    </citation>
    <scope>NUCLEOTIDE SEQUENCE [LARGE SCALE GENOMIC DNA]</scope>
    <source>
        <strain evidence="2 3">DSM 13587</strain>
    </source>
</reference>
<comment type="caution">
    <text evidence="2">The sequence shown here is derived from an EMBL/GenBank/DDBJ whole genome shotgun (WGS) entry which is preliminary data.</text>
</comment>
<keyword evidence="3" id="KW-1185">Reference proteome</keyword>
<evidence type="ECO:0000256" key="1">
    <source>
        <dbReference type="SAM" id="MobiDB-lite"/>
    </source>
</evidence>
<gene>
    <name evidence="2" type="ORF">EDC35_101440</name>
</gene>
<feature type="region of interest" description="Disordered" evidence="1">
    <location>
        <begin position="20"/>
        <end position="45"/>
    </location>
</feature>
<sequence>MLLPTATNLSHLSTSRLLSSAGQATSRAMERSPAPSVTSTAQSARGGGDLRAEIAALMERDLDYLILRKSFALDRTDSTALSAERTHSIGSGQNAYAASLGDGSIEIASFDLQVSWSRQSSSRFEFSATSADLNFALQSADFQRQAVQLNLSMGNLTAVQTGDPLVLDLSGRGVTTTGVDAGVQFDLTGDGQLEQVSFVTGDSWFLALDSNDNGQIDSGRELFGDQNGAAHGFAELARHDGNADGVIDANDEVFARLRLFQMGSDGEQVLQSLAEAGVTAIDLGYQNTRKALNVYDYVAQIGQFQRSDGSTGEASDVQLGYRQLA</sequence>
<dbReference type="EMBL" id="SMAO01000001">
    <property type="protein sequence ID" value="TCT24120.1"/>
    <property type="molecule type" value="Genomic_DNA"/>
</dbReference>
<dbReference type="PANTHER" id="PTHR39431">
    <property type="entry name" value="FRPA/C-RELATED PROTEIN"/>
    <property type="match status" value="1"/>
</dbReference>
<dbReference type="AlphaFoldDB" id="A0A4R3N4M1"/>
<accession>A0A4R3N4M1</accession>
<protein>
    <submittedName>
        <fullName evidence="2">Uncharacterized protein</fullName>
    </submittedName>
</protein>
<name>A0A4R3N4M1_9GAMM</name>
<proteinExistence type="predicted"/>
<evidence type="ECO:0000313" key="2">
    <source>
        <dbReference type="EMBL" id="TCT24120.1"/>
    </source>
</evidence>
<organism evidence="2 3">
    <name type="scientific">Thiobaca trueperi</name>
    <dbReference type="NCBI Taxonomy" id="127458"/>
    <lineage>
        <taxon>Bacteria</taxon>
        <taxon>Pseudomonadati</taxon>
        <taxon>Pseudomonadota</taxon>
        <taxon>Gammaproteobacteria</taxon>
        <taxon>Chromatiales</taxon>
        <taxon>Chromatiaceae</taxon>
        <taxon>Thiobaca</taxon>
    </lineage>
</organism>